<proteinExistence type="predicted"/>
<keyword evidence="2" id="KW-1185">Reference proteome</keyword>
<organism evidence="1 2">
    <name type="scientific">Cylicocyclus nassatus</name>
    <name type="common">Nematode worm</name>
    <dbReference type="NCBI Taxonomy" id="53992"/>
    <lineage>
        <taxon>Eukaryota</taxon>
        <taxon>Metazoa</taxon>
        <taxon>Ecdysozoa</taxon>
        <taxon>Nematoda</taxon>
        <taxon>Chromadorea</taxon>
        <taxon>Rhabditida</taxon>
        <taxon>Rhabditina</taxon>
        <taxon>Rhabditomorpha</taxon>
        <taxon>Strongyloidea</taxon>
        <taxon>Strongylidae</taxon>
        <taxon>Cylicocyclus</taxon>
    </lineage>
</organism>
<sequence length="19" mass="2279">MWYNFSDQGSSRSKLRTSK</sequence>
<dbReference type="Proteomes" id="UP001176961">
    <property type="component" value="Unassembled WGS sequence"/>
</dbReference>
<evidence type="ECO:0000313" key="1">
    <source>
        <dbReference type="EMBL" id="CAJ0597086.1"/>
    </source>
</evidence>
<name>A0AA36GRZ0_CYLNA</name>
<gene>
    <name evidence="1" type="ORF">CYNAS_LOCUS9069</name>
</gene>
<dbReference type="AlphaFoldDB" id="A0AA36GRZ0"/>
<comment type="caution">
    <text evidence="1">The sequence shown here is derived from an EMBL/GenBank/DDBJ whole genome shotgun (WGS) entry which is preliminary data.</text>
</comment>
<protein>
    <submittedName>
        <fullName evidence="1">Uncharacterized protein</fullName>
    </submittedName>
</protein>
<dbReference type="EMBL" id="CATQJL010000223">
    <property type="protein sequence ID" value="CAJ0597086.1"/>
    <property type="molecule type" value="Genomic_DNA"/>
</dbReference>
<reference evidence="1" key="1">
    <citation type="submission" date="2023-07" db="EMBL/GenBank/DDBJ databases">
        <authorList>
            <consortium name="CYATHOMIX"/>
        </authorList>
    </citation>
    <scope>NUCLEOTIDE SEQUENCE</scope>
    <source>
        <strain evidence="1">N/A</strain>
    </source>
</reference>
<evidence type="ECO:0000313" key="2">
    <source>
        <dbReference type="Proteomes" id="UP001176961"/>
    </source>
</evidence>
<accession>A0AA36GRZ0</accession>